<dbReference type="GO" id="GO:0102039">
    <property type="term" value="F:NADH-dependent peroxiredoxin activity"/>
    <property type="evidence" value="ECO:0007669"/>
    <property type="project" value="UniProtKB-EC"/>
</dbReference>
<comment type="caution">
    <text evidence="12">The sequence shown here is derived from an EMBL/GenBank/DDBJ whole genome shotgun (WGS) entry which is preliminary data.</text>
</comment>
<dbReference type="GO" id="GO:0042744">
    <property type="term" value="P:hydrogen peroxide catabolic process"/>
    <property type="evidence" value="ECO:0007669"/>
    <property type="project" value="TreeGrafter"/>
</dbReference>
<dbReference type="PANTHER" id="PTHR10681">
    <property type="entry name" value="THIOREDOXIN PEROXIDASE"/>
    <property type="match status" value="1"/>
</dbReference>
<evidence type="ECO:0000256" key="8">
    <source>
        <dbReference type="ARBA" id="ARBA00032077"/>
    </source>
</evidence>
<dbReference type="EMBL" id="BSDS01000002">
    <property type="protein sequence ID" value="GLI40046.1"/>
    <property type="molecule type" value="Genomic_DNA"/>
</dbReference>
<dbReference type="PROSITE" id="PS51352">
    <property type="entry name" value="THIOREDOXIN_2"/>
    <property type="match status" value="1"/>
</dbReference>
<comment type="subunit">
    <text evidence="1">Homodimer; disulfide-linked, upon oxidation. 5 homodimers assemble to form a ring-like decamer.</text>
</comment>
<dbReference type="SUPFAM" id="SSF52833">
    <property type="entry name" value="Thioredoxin-like"/>
    <property type="match status" value="1"/>
</dbReference>
<keyword evidence="6" id="KW-0560">Oxidoreductase</keyword>
<protein>
    <recommendedName>
        <fullName evidence="3">Alkyl hydroperoxide reductase C</fullName>
        <ecNumber evidence="2">1.11.1.26</ecNumber>
    </recommendedName>
    <alternativeName>
        <fullName evidence="8">Peroxiredoxin</fullName>
    </alternativeName>
</protein>
<dbReference type="InterPro" id="IPR000866">
    <property type="entry name" value="AhpC/TSA"/>
</dbReference>
<evidence type="ECO:0000256" key="5">
    <source>
        <dbReference type="ARBA" id="ARBA00022862"/>
    </source>
</evidence>
<evidence type="ECO:0000256" key="9">
    <source>
        <dbReference type="ARBA" id="ARBA00047572"/>
    </source>
</evidence>
<feature type="domain" description="Thioredoxin" evidence="11">
    <location>
        <begin position="53"/>
        <end position="207"/>
    </location>
</feature>
<dbReference type="GO" id="GO:0008379">
    <property type="term" value="F:thioredoxin peroxidase activity"/>
    <property type="evidence" value="ECO:0007669"/>
    <property type="project" value="TreeGrafter"/>
</dbReference>
<evidence type="ECO:0000256" key="6">
    <source>
        <dbReference type="ARBA" id="ARBA00023002"/>
    </source>
</evidence>
<evidence type="ECO:0000313" key="13">
    <source>
        <dbReference type="Proteomes" id="UP001144352"/>
    </source>
</evidence>
<gene>
    <name evidence="12" type="primary">prx-1</name>
    <name evidence="12" type="ORF">GHYDROH2_35470</name>
</gene>
<dbReference type="RefSeq" id="WP_246551226.1">
    <property type="nucleotide sequence ID" value="NZ_BSDS01000002.1"/>
</dbReference>
<dbReference type="GO" id="GO:0006979">
    <property type="term" value="P:response to oxidative stress"/>
    <property type="evidence" value="ECO:0007669"/>
    <property type="project" value="TreeGrafter"/>
</dbReference>
<evidence type="ECO:0000259" key="11">
    <source>
        <dbReference type="PROSITE" id="PS51352"/>
    </source>
</evidence>
<dbReference type="CDD" id="cd03015">
    <property type="entry name" value="PRX_Typ2cys"/>
    <property type="match status" value="1"/>
</dbReference>
<dbReference type="GO" id="GO:0045454">
    <property type="term" value="P:cell redox homeostasis"/>
    <property type="evidence" value="ECO:0007669"/>
    <property type="project" value="TreeGrafter"/>
</dbReference>
<reference evidence="12" key="1">
    <citation type="submission" date="2022-12" db="EMBL/GenBank/DDBJ databases">
        <title>Reference genome sequencing for broad-spectrum identification of bacterial and archaeal isolates by mass spectrometry.</title>
        <authorList>
            <person name="Sekiguchi Y."/>
            <person name="Tourlousse D.M."/>
        </authorList>
    </citation>
    <scope>NUCLEOTIDE SEQUENCE</scope>
    <source>
        <strain evidence="12">H2</strain>
    </source>
</reference>
<evidence type="ECO:0000313" key="12">
    <source>
        <dbReference type="EMBL" id="GLI40046.1"/>
    </source>
</evidence>
<dbReference type="GO" id="GO:0005829">
    <property type="term" value="C:cytosol"/>
    <property type="evidence" value="ECO:0007669"/>
    <property type="project" value="TreeGrafter"/>
</dbReference>
<sequence>MNRITVLVTAILATSLFAGTACAAPEKADDMTKATELMVQHHKGMVRTAPEVAKVGEQAPPFTLDAVVDKDFKKVSLGDYRGKWVVLFFYPADFTFVCPTEITGFNKAMDRFTELNAQLLGASVDSKYSHLAWIKRGDLGDLKYPLLADNKKEATARYGILDEKEGVALRGLFIIDPNGVLQYQVVNNLSVGRSVDETLRVLEALQTGELCPLGWKPGEKTIK</sequence>
<dbReference type="PANTHER" id="PTHR10681:SF121">
    <property type="entry name" value="ALKYL HYDROPEROXIDE REDUCTASE C"/>
    <property type="match status" value="1"/>
</dbReference>
<keyword evidence="5" id="KW-0049">Antioxidant</keyword>
<accession>A0A9W6G413</accession>
<dbReference type="Gene3D" id="3.40.30.10">
    <property type="entry name" value="Glutaredoxin"/>
    <property type="match status" value="1"/>
</dbReference>
<dbReference type="AlphaFoldDB" id="A0A9W6G413"/>
<dbReference type="PROSITE" id="PS51257">
    <property type="entry name" value="PROKAR_LIPOPROTEIN"/>
    <property type="match status" value="1"/>
</dbReference>
<evidence type="ECO:0000256" key="1">
    <source>
        <dbReference type="ARBA" id="ARBA00011654"/>
    </source>
</evidence>
<dbReference type="Pfam" id="PF00578">
    <property type="entry name" value="AhpC-TSA"/>
    <property type="match status" value="1"/>
</dbReference>
<comment type="catalytic activity">
    <reaction evidence="9">
        <text>a hydroperoxide + NADH + H(+) = an alcohol + NAD(+) + H2O</text>
        <dbReference type="Rhea" id="RHEA:62628"/>
        <dbReference type="ChEBI" id="CHEBI:15377"/>
        <dbReference type="ChEBI" id="CHEBI:15378"/>
        <dbReference type="ChEBI" id="CHEBI:30879"/>
        <dbReference type="ChEBI" id="CHEBI:35924"/>
        <dbReference type="ChEBI" id="CHEBI:57540"/>
        <dbReference type="ChEBI" id="CHEBI:57945"/>
        <dbReference type="EC" id="1.11.1.26"/>
    </reaction>
</comment>
<evidence type="ECO:0000256" key="7">
    <source>
        <dbReference type="ARBA" id="ARBA00023284"/>
    </source>
</evidence>
<dbReference type="GO" id="GO:0033554">
    <property type="term" value="P:cellular response to stress"/>
    <property type="evidence" value="ECO:0007669"/>
    <property type="project" value="TreeGrafter"/>
</dbReference>
<keyword evidence="7" id="KW-0676">Redox-active center</keyword>
<dbReference type="Proteomes" id="UP001144352">
    <property type="component" value="Unassembled WGS sequence"/>
</dbReference>
<evidence type="ECO:0000256" key="10">
    <source>
        <dbReference type="SAM" id="SignalP"/>
    </source>
</evidence>
<dbReference type="InterPro" id="IPR013766">
    <property type="entry name" value="Thioredoxin_domain"/>
</dbReference>
<dbReference type="InterPro" id="IPR036249">
    <property type="entry name" value="Thioredoxin-like_sf"/>
</dbReference>
<evidence type="ECO:0000256" key="3">
    <source>
        <dbReference type="ARBA" id="ARBA00017462"/>
    </source>
</evidence>
<organism evidence="12 13">
    <name type="scientific">Geobacter hydrogenophilus</name>
    <dbReference type="NCBI Taxonomy" id="40983"/>
    <lineage>
        <taxon>Bacteria</taxon>
        <taxon>Pseudomonadati</taxon>
        <taxon>Thermodesulfobacteriota</taxon>
        <taxon>Desulfuromonadia</taxon>
        <taxon>Geobacterales</taxon>
        <taxon>Geobacteraceae</taxon>
        <taxon>Geobacter</taxon>
    </lineage>
</organism>
<name>A0A9W6G413_9BACT</name>
<keyword evidence="4 12" id="KW-0575">Peroxidase</keyword>
<feature type="signal peptide" evidence="10">
    <location>
        <begin position="1"/>
        <end position="23"/>
    </location>
</feature>
<keyword evidence="13" id="KW-1185">Reference proteome</keyword>
<keyword evidence="10" id="KW-0732">Signal</keyword>
<evidence type="ECO:0000256" key="2">
    <source>
        <dbReference type="ARBA" id="ARBA00013021"/>
    </source>
</evidence>
<dbReference type="InterPro" id="IPR050217">
    <property type="entry name" value="Peroxiredoxin"/>
</dbReference>
<feature type="chain" id="PRO_5040904301" description="Alkyl hydroperoxide reductase C" evidence="10">
    <location>
        <begin position="24"/>
        <end position="223"/>
    </location>
</feature>
<evidence type="ECO:0000256" key="4">
    <source>
        <dbReference type="ARBA" id="ARBA00022559"/>
    </source>
</evidence>
<dbReference type="EC" id="1.11.1.26" evidence="2"/>
<proteinExistence type="predicted"/>